<proteinExistence type="predicted"/>
<accession>A0A8D8UGZ4</accession>
<reference evidence="1" key="1">
    <citation type="submission" date="2021-05" db="EMBL/GenBank/DDBJ databases">
        <authorList>
            <person name="Alioto T."/>
            <person name="Alioto T."/>
            <person name="Gomez Garrido J."/>
        </authorList>
    </citation>
    <scope>NUCLEOTIDE SEQUENCE</scope>
</reference>
<name>A0A8D8UGZ4_9HEMI</name>
<dbReference type="EMBL" id="HBUF01341728">
    <property type="protein sequence ID" value="CAG6704536.1"/>
    <property type="molecule type" value="Transcribed_RNA"/>
</dbReference>
<dbReference type="AlphaFoldDB" id="A0A8D8UGZ4"/>
<evidence type="ECO:0000313" key="1">
    <source>
        <dbReference type="EMBL" id="CAG6704536.1"/>
    </source>
</evidence>
<sequence>MIQAIYFSLRTNHTGSYLLPRGKCYRKCTVNTKIDIMWTRTNQIKRKWALYGGPGTKTNLFHKLIVNRKQKLFAQKQNSDRGTYIRSSSTKFEMDHLKVNFKLSI</sequence>
<organism evidence="1">
    <name type="scientific">Cacopsylla melanoneura</name>
    <dbReference type="NCBI Taxonomy" id="428564"/>
    <lineage>
        <taxon>Eukaryota</taxon>
        <taxon>Metazoa</taxon>
        <taxon>Ecdysozoa</taxon>
        <taxon>Arthropoda</taxon>
        <taxon>Hexapoda</taxon>
        <taxon>Insecta</taxon>
        <taxon>Pterygota</taxon>
        <taxon>Neoptera</taxon>
        <taxon>Paraneoptera</taxon>
        <taxon>Hemiptera</taxon>
        <taxon>Sternorrhyncha</taxon>
        <taxon>Psylloidea</taxon>
        <taxon>Psyllidae</taxon>
        <taxon>Psyllinae</taxon>
        <taxon>Cacopsylla</taxon>
    </lineage>
</organism>
<protein>
    <submittedName>
        <fullName evidence="1">Uncharacterized protein</fullName>
    </submittedName>
</protein>